<keyword evidence="2" id="KW-1185">Reference proteome</keyword>
<organism evidence="1 2">
    <name type="scientific">Klebsiella pneumoniae subsp. ozaenae</name>
    <dbReference type="NCBI Taxonomy" id="574"/>
    <lineage>
        <taxon>Bacteria</taxon>
        <taxon>Pseudomonadati</taxon>
        <taxon>Pseudomonadota</taxon>
        <taxon>Gammaproteobacteria</taxon>
        <taxon>Enterobacterales</taxon>
        <taxon>Enterobacteriaceae</taxon>
        <taxon>Klebsiella/Raoultella group</taxon>
        <taxon>Klebsiella</taxon>
        <taxon>Klebsiella pneumoniae complex</taxon>
    </lineage>
</organism>
<proteinExistence type="predicted"/>
<dbReference type="InterPro" id="IPR010985">
    <property type="entry name" value="Ribbon_hlx_hlx"/>
</dbReference>
<reference evidence="1 2" key="1">
    <citation type="submission" date="2018-06" db="EMBL/GenBank/DDBJ databases">
        <authorList>
            <consortium name="Pathogen Informatics"/>
            <person name="Doyle S."/>
        </authorList>
    </citation>
    <scope>NUCLEOTIDE SEQUENCE [LARGE SCALE GENOMIC DNA]</scope>
    <source>
        <strain evidence="1 2">NCTC5050</strain>
    </source>
</reference>
<dbReference type="SUPFAM" id="SSF47598">
    <property type="entry name" value="Ribbon-helix-helix"/>
    <property type="match status" value="1"/>
</dbReference>
<dbReference type="EMBL" id="UGLZ01000004">
    <property type="protein sequence ID" value="STU60526.1"/>
    <property type="molecule type" value="Genomic_DNA"/>
</dbReference>
<sequence length="69" mass="7968">MLNIRFEPELYQQLLAEAKRTGTSIPALVCQLLKTILNNEERMNKTEQFLSVDYKILKINTITNQGKSI</sequence>
<dbReference type="GO" id="GO:0006355">
    <property type="term" value="P:regulation of DNA-templated transcription"/>
    <property type="evidence" value="ECO:0007669"/>
    <property type="project" value="InterPro"/>
</dbReference>
<evidence type="ECO:0000313" key="1">
    <source>
        <dbReference type="EMBL" id="STU60526.1"/>
    </source>
</evidence>
<name>A0A377Z565_KLEPO</name>
<accession>A0A377Z565</accession>
<evidence type="ECO:0000313" key="2">
    <source>
        <dbReference type="Proteomes" id="UP000255382"/>
    </source>
</evidence>
<gene>
    <name evidence="1" type="ORF">NCTC5050_00622</name>
</gene>
<dbReference type="Proteomes" id="UP000255382">
    <property type="component" value="Unassembled WGS sequence"/>
</dbReference>
<dbReference type="AlphaFoldDB" id="A0A377Z565"/>
<protein>
    <recommendedName>
        <fullName evidence="3">CopG-like ribbon-helix-helix domain-containing protein</fullName>
    </recommendedName>
</protein>
<evidence type="ECO:0008006" key="3">
    <source>
        <dbReference type="Google" id="ProtNLM"/>
    </source>
</evidence>